<name>A0AAV0BRR1_PHAPC</name>
<protein>
    <submittedName>
        <fullName evidence="2">Uncharacterized protein</fullName>
    </submittedName>
</protein>
<evidence type="ECO:0000256" key="1">
    <source>
        <dbReference type="SAM" id="MobiDB-lite"/>
    </source>
</evidence>
<organism evidence="2 3">
    <name type="scientific">Phakopsora pachyrhizi</name>
    <name type="common">Asian soybean rust disease fungus</name>
    <dbReference type="NCBI Taxonomy" id="170000"/>
    <lineage>
        <taxon>Eukaryota</taxon>
        <taxon>Fungi</taxon>
        <taxon>Dikarya</taxon>
        <taxon>Basidiomycota</taxon>
        <taxon>Pucciniomycotina</taxon>
        <taxon>Pucciniomycetes</taxon>
        <taxon>Pucciniales</taxon>
        <taxon>Phakopsoraceae</taxon>
        <taxon>Phakopsora</taxon>
    </lineage>
</organism>
<dbReference type="EMBL" id="CALTRL010006132">
    <property type="protein sequence ID" value="CAH7689792.1"/>
    <property type="molecule type" value="Genomic_DNA"/>
</dbReference>
<dbReference type="Proteomes" id="UP001153365">
    <property type="component" value="Unassembled WGS sequence"/>
</dbReference>
<proteinExistence type="predicted"/>
<accession>A0AAV0BRR1</accession>
<gene>
    <name evidence="2" type="ORF">PPACK8108_LOCUS24932</name>
</gene>
<evidence type="ECO:0000313" key="3">
    <source>
        <dbReference type="Proteomes" id="UP001153365"/>
    </source>
</evidence>
<sequence>MYEMIEGRNIDEDIRNTQAGKSAGVAGWKSKCLDQYGGYGNPYYGGYYYPYDKQTPYYGYGKPDYVTGHTEGSGLSFHNIEDFQPPHGYPRIYPKHQSKERHSQDFGQSPHSGIQSLKGKERQYQDFEESFDGDKIRDKQTQLQDYEEIETDEDKILNPEIPATSPRPLRLRYEGLLKQHPLRDFDTVGELKQKIGLGQNHKSAHSHIACHIA</sequence>
<reference evidence="2" key="1">
    <citation type="submission" date="2022-06" db="EMBL/GenBank/DDBJ databases">
        <authorList>
            <consortium name="SYNGENTA / RWTH Aachen University"/>
        </authorList>
    </citation>
    <scope>NUCLEOTIDE SEQUENCE</scope>
</reference>
<comment type="caution">
    <text evidence="2">The sequence shown here is derived from an EMBL/GenBank/DDBJ whole genome shotgun (WGS) entry which is preliminary data.</text>
</comment>
<dbReference type="AlphaFoldDB" id="A0AAV0BRR1"/>
<keyword evidence="3" id="KW-1185">Reference proteome</keyword>
<feature type="region of interest" description="Disordered" evidence="1">
    <location>
        <begin position="94"/>
        <end position="123"/>
    </location>
</feature>
<feature type="compositionally biased region" description="Polar residues" evidence="1">
    <location>
        <begin position="105"/>
        <end position="115"/>
    </location>
</feature>
<evidence type="ECO:0000313" key="2">
    <source>
        <dbReference type="EMBL" id="CAH7689792.1"/>
    </source>
</evidence>